<dbReference type="AlphaFoldDB" id="A0A4R7VS71"/>
<evidence type="ECO:0000313" key="3">
    <source>
        <dbReference type="Proteomes" id="UP000294927"/>
    </source>
</evidence>
<protein>
    <submittedName>
        <fullName evidence="2">Uncharacterized protein</fullName>
    </submittedName>
</protein>
<gene>
    <name evidence="2" type="ORF">CLV71_105340</name>
</gene>
<evidence type="ECO:0000313" key="2">
    <source>
        <dbReference type="EMBL" id="TDV52209.1"/>
    </source>
</evidence>
<dbReference type="EMBL" id="SOCP01000005">
    <property type="protein sequence ID" value="TDV52209.1"/>
    <property type="molecule type" value="Genomic_DNA"/>
</dbReference>
<feature type="region of interest" description="Disordered" evidence="1">
    <location>
        <begin position="247"/>
        <end position="289"/>
    </location>
</feature>
<feature type="compositionally biased region" description="Basic and acidic residues" evidence="1">
    <location>
        <begin position="247"/>
        <end position="263"/>
    </location>
</feature>
<accession>A0A4R7VS71</accession>
<dbReference type="Proteomes" id="UP000294927">
    <property type="component" value="Unassembled WGS sequence"/>
</dbReference>
<reference evidence="2 3" key="1">
    <citation type="submission" date="2019-03" db="EMBL/GenBank/DDBJ databases">
        <title>Genomic Encyclopedia of Archaeal and Bacterial Type Strains, Phase II (KMG-II): from individual species to whole genera.</title>
        <authorList>
            <person name="Goeker M."/>
        </authorList>
    </citation>
    <scope>NUCLEOTIDE SEQUENCE [LARGE SCALE GENOMIC DNA]</scope>
    <source>
        <strain evidence="2 3">DSM 45499</strain>
    </source>
</reference>
<name>A0A4R7VS71_9PSEU</name>
<proteinExistence type="predicted"/>
<comment type="caution">
    <text evidence="2">The sequence shown here is derived from an EMBL/GenBank/DDBJ whole genome shotgun (WGS) entry which is preliminary data.</text>
</comment>
<keyword evidence="3" id="KW-1185">Reference proteome</keyword>
<sequence length="289" mass="32092">MQPQRHIGLAKHDCPGGLEPWHLYRVLGRDIVPVLRHAPGRGQPGHVIGLLDCHRDAEQRSVLTASACLVGTMCGRPCTGEVRHADRVDHFVVTLDTGDRLVGQFHRGHVTSTQGGREYFGRLKTPFHESDAIDLPQRARNSDSRNGRTERVTFVGEIVHSFHCRRWPTAGRSADSKSTPPRPGHEMPRRATGRMSHLGPLTVDVPDLLISCPLDRGRYGVRGVSEDSTWGHGHLHHDASRTVRRDALTHASKASHDHHDSPARRTQLPVMPQCGRPSNDFTLDGGFWS</sequence>
<evidence type="ECO:0000256" key="1">
    <source>
        <dbReference type="SAM" id="MobiDB-lite"/>
    </source>
</evidence>
<organism evidence="2 3">
    <name type="scientific">Actinophytocola oryzae</name>
    <dbReference type="NCBI Taxonomy" id="502181"/>
    <lineage>
        <taxon>Bacteria</taxon>
        <taxon>Bacillati</taxon>
        <taxon>Actinomycetota</taxon>
        <taxon>Actinomycetes</taxon>
        <taxon>Pseudonocardiales</taxon>
        <taxon>Pseudonocardiaceae</taxon>
    </lineage>
</organism>
<feature type="region of interest" description="Disordered" evidence="1">
    <location>
        <begin position="169"/>
        <end position="199"/>
    </location>
</feature>